<proteinExistence type="predicted"/>
<keyword evidence="1" id="KW-0472">Membrane</keyword>
<protein>
    <submittedName>
        <fullName evidence="2">Uncharacterized protein</fullName>
    </submittedName>
</protein>
<reference evidence="2" key="1">
    <citation type="submission" date="2018-02" db="EMBL/GenBank/DDBJ databases">
        <title>Rhizophora mucronata_Transcriptome.</title>
        <authorList>
            <person name="Meera S.P."/>
            <person name="Sreeshan A."/>
            <person name="Augustine A."/>
        </authorList>
    </citation>
    <scope>NUCLEOTIDE SEQUENCE</scope>
    <source>
        <tissue evidence="2">Leaf</tissue>
    </source>
</reference>
<sequence length="29" mass="3582">MNPDSLSFMRKPAFLPLFYFIFLLFLFCY</sequence>
<feature type="transmembrane region" description="Helical" evidence="1">
    <location>
        <begin position="12"/>
        <end position="28"/>
    </location>
</feature>
<dbReference type="AlphaFoldDB" id="A0A2P2NF26"/>
<name>A0A2P2NF26_RHIMU</name>
<keyword evidence="1" id="KW-1133">Transmembrane helix</keyword>
<evidence type="ECO:0000313" key="2">
    <source>
        <dbReference type="EMBL" id="MBX41071.1"/>
    </source>
</evidence>
<accession>A0A2P2NF26</accession>
<keyword evidence="1" id="KW-0812">Transmembrane</keyword>
<dbReference type="EMBL" id="GGEC01060587">
    <property type="protein sequence ID" value="MBX41071.1"/>
    <property type="molecule type" value="Transcribed_RNA"/>
</dbReference>
<evidence type="ECO:0000256" key="1">
    <source>
        <dbReference type="SAM" id="Phobius"/>
    </source>
</evidence>
<organism evidence="2">
    <name type="scientific">Rhizophora mucronata</name>
    <name type="common">Asiatic mangrove</name>
    <dbReference type="NCBI Taxonomy" id="61149"/>
    <lineage>
        <taxon>Eukaryota</taxon>
        <taxon>Viridiplantae</taxon>
        <taxon>Streptophyta</taxon>
        <taxon>Embryophyta</taxon>
        <taxon>Tracheophyta</taxon>
        <taxon>Spermatophyta</taxon>
        <taxon>Magnoliopsida</taxon>
        <taxon>eudicotyledons</taxon>
        <taxon>Gunneridae</taxon>
        <taxon>Pentapetalae</taxon>
        <taxon>rosids</taxon>
        <taxon>fabids</taxon>
        <taxon>Malpighiales</taxon>
        <taxon>Rhizophoraceae</taxon>
        <taxon>Rhizophora</taxon>
    </lineage>
</organism>